<evidence type="ECO:0000259" key="12">
    <source>
        <dbReference type="PROSITE" id="PS50944"/>
    </source>
</evidence>
<dbReference type="Pfam" id="PF01325">
    <property type="entry name" value="Fe_dep_repress"/>
    <property type="match status" value="1"/>
</dbReference>
<dbReference type="Gene3D" id="1.10.10.10">
    <property type="entry name" value="Winged helix-like DNA-binding domain superfamily/Winged helix DNA-binding domain"/>
    <property type="match status" value="1"/>
</dbReference>
<dbReference type="GO" id="GO:0046914">
    <property type="term" value="F:transition metal ion binding"/>
    <property type="evidence" value="ECO:0007669"/>
    <property type="project" value="InterPro"/>
</dbReference>
<dbReference type="Gene3D" id="1.10.60.10">
    <property type="entry name" value="Iron dependent repressor, metal binding and dimerisation domain"/>
    <property type="match status" value="1"/>
</dbReference>
<dbReference type="NCBIfam" id="NF003025">
    <property type="entry name" value="PRK03902.1"/>
    <property type="match status" value="1"/>
</dbReference>
<dbReference type="EMBL" id="SMAL01000004">
    <property type="protein sequence ID" value="TCT14935.1"/>
    <property type="molecule type" value="Genomic_DNA"/>
</dbReference>
<keyword evidence="5" id="KW-0678">Repressor</keyword>
<dbReference type="InterPro" id="IPR036390">
    <property type="entry name" value="WH_DNA-bd_sf"/>
</dbReference>
<evidence type="ECO:0000256" key="11">
    <source>
        <dbReference type="ARBA" id="ARBA00032593"/>
    </source>
</evidence>
<evidence type="ECO:0000256" key="6">
    <source>
        <dbReference type="ARBA" id="ARBA00023015"/>
    </source>
</evidence>
<dbReference type="FunFam" id="1.10.10.10:FF:000189">
    <property type="entry name" value="HTH-type transcriptional regulator MntR"/>
    <property type="match status" value="1"/>
</dbReference>
<keyword evidence="7" id="KW-0238">DNA-binding</keyword>
<dbReference type="InterPro" id="IPR022687">
    <property type="entry name" value="HTH_DTXR"/>
</dbReference>
<evidence type="ECO:0000256" key="2">
    <source>
        <dbReference type="ARBA" id="ARBA00007871"/>
    </source>
</evidence>
<gene>
    <name evidence="13" type="ORF">EDC18_10485</name>
</gene>
<keyword evidence="4" id="KW-0963">Cytoplasm</keyword>
<proteinExistence type="inferred from homology"/>
<dbReference type="PANTHER" id="PTHR33238">
    <property type="entry name" value="IRON (METAL) DEPENDENT REPRESSOR, DTXR FAMILY"/>
    <property type="match status" value="1"/>
</dbReference>
<comment type="similarity">
    <text evidence="2">Belongs to the DtxR/MntR family.</text>
</comment>
<dbReference type="PROSITE" id="PS50944">
    <property type="entry name" value="HTH_DTXR"/>
    <property type="match status" value="1"/>
</dbReference>
<keyword evidence="8" id="KW-0010">Activator</keyword>
<evidence type="ECO:0000256" key="8">
    <source>
        <dbReference type="ARBA" id="ARBA00023159"/>
    </source>
</evidence>
<dbReference type="GO" id="GO:0046983">
    <property type="term" value="F:protein dimerization activity"/>
    <property type="evidence" value="ECO:0007669"/>
    <property type="project" value="InterPro"/>
</dbReference>
<dbReference type="PANTHER" id="PTHR33238:SF11">
    <property type="entry name" value="TRANSCRIPTIONAL REGULATOR MNTR"/>
    <property type="match status" value="1"/>
</dbReference>
<dbReference type="Pfam" id="PF02742">
    <property type="entry name" value="Fe_dep_repr_C"/>
    <property type="match status" value="1"/>
</dbReference>
<evidence type="ECO:0000256" key="1">
    <source>
        <dbReference type="ARBA" id="ARBA00004496"/>
    </source>
</evidence>
<accession>A0A4R3MM69</accession>
<sequence>MKNNYEEFHTARGYEIANIEEDLLSASMEDYLEMIYRLSRDIGYVRVNDLADKLNVQPPSVTKMVQKLNKKSVLRYERYGVISLTEKGLKLGKFFYERHNTVKEFLNLIQANDNLQKDVEMMEHCISFNTYKVISALVNFMKADSEFLKRFNDYSKLYLKK</sequence>
<dbReference type="RefSeq" id="WP_132251787.1">
    <property type="nucleotide sequence ID" value="NZ_SMAL01000004.1"/>
</dbReference>
<dbReference type="GO" id="GO:0005737">
    <property type="term" value="C:cytoplasm"/>
    <property type="evidence" value="ECO:0007669"/>
    <property type="project" value="UniProtKB-SubCell"/>
</dbReference>
<organism evidence="13 14">
    <name type="scientific">Natranaerovirga pectinivora</name>
    <dbReference type="NCBI Taxonomy" id="682400"/>
    <lineage>
        <taxon>Bacteria</taxon>
        <taxon>Bacillati</taxon>
        <taxon>Bacillota</taxon>
        <taxon>Clostridia</taxon>
        <taxon>Lachnospirales</taxon>
        <taxon>Natranaerovirgaceae</taxon>
        <taxon>Natranaerovirga</taxon>
    </lineage>
</organism>
<dbReference type="InterPro" id="IPR001367">
    <property type="entry name" value="Fe_dep_repressor"/>
</dbReference>
<dbReference type="SUPFAM" id="SSF47979">
    <property type="entry name" value="Iron-dependent repressor protein, dimerization domain"/>
    <property type="match status" value="1"/>
</dbReference>
<keyword evidence="14" id="KW-1185">Reference proteome</keyword>
<dbReference type="AlphaFoldDB" id="A0A4R3MM69"/>
<dbReference type="InterPro" id="IPR036421">
    <property type="entry name" value="Fe_dep_repressor_sf"/>
</dbReference>
<protein>
    <recommendedName>
        <fullName evidence="11">Manganese transport regulator</fullName>
    </recommendedName>
</protein>
<evidence type="ECO:0000256" key="9">
    <source>
        <dbReference type="ARBA" id="ARBA00023163"/>
    </source>
</evidence>
<comment type="caution">
    <text evidence="13">The sequence shown here is derived from an EMBL/GenBank/DDBJ whole genome shotgun (WGS) entry which is preliminary data.</text>
</comment>
<keyword evidence="9" id="KW-0804">Transcription</keyword>
<evidence type="ECO:0000256" key="7">
    <source>
        <dbReference type="ARBA" id="ARBA00023125"/>
    </source>
</evidence>
<comment type="subcellular location">
    <subcellularLocation>
        <location evidence="1">Cytoplasm</location>
    </subcellularLocation>
</comment>
<dbReference type="SMART" id="SM00529">
    <property type="entry name" value="HTH_DTXR"/>
    <property type="match status" value="1"/>
</dbReference>
<feature type="domain" description="HTH dtxR-type" evidence="12">
    <location>
        <begin position="24"/>
        <end position="85"/>
    </location>
</feature>
<keyword evidence="6" id="KW-0805">Transcription regulation</keyword>
<evidence type="ECO:0000256" key="10">
    <source>
        <dbReference type="ARBA" id="ARBA00023211"/>
    </source>
</evidence>
<dbReference type="SUPFAM" id="SSF46785">
    <property type="entry name" value="Winged helix' DNA-binding domain"/>
    <property type="match status" value="1"/>
</dbReference>
<evidence type="ECO:0000256" key="3">
    <source>
        <dbReference type="ARBA" id="ARBA00011738"/>
    </source>
</evidence>
<dbReference type="GO" id="GO:0003677">
    <property type="term" value="F:DNA binding"/>
    <property type="evidence" value="ECO:0007669"/>
    <property type="project" value="UniProtKB-KW"/>
</dbReference>
<evidence type="ECO:0000256" key="5">
    <source>
        <dbReference type="ARBA" id="ARBA00022491"/>
    </source>
</evidence>
<dbReference type="GO" id="GO:0003700">
    <property type="term" value="F:DNA-binding transcription factor activity"/>
    <property type="evidence" value="ECO:0007669"/>
    <property type="project" value="InterPro"/>
</dbReference>
<evidence type="ECO:0000256" key="4">
    <source>
        <dbReference type="ARBA" id="ARBA00022490"/>
    </source>
</evidence>
<dbReference type="InterPro" id="IPR036388">
    <property type="entry name" value="WH-like_DNA-bd_sf"/>
</dbReference>
<evidence type="ECO:0000313" key="13">
    <source>
        <dbReference type="EMBL" id="TCT14935.1"/>
    </source>
</evidence>
<dbReference type="InterPro" id="IPR050536">
    <property type="entry name" value="DtxR_MntR_Metal-Reg"/>
</dbReference>
<dbReference type="Proteomes" id="UP000294902">
    <property type="component" value="Unassembled WGS sequence"/>
</dbReference>
<evidence type="ECO:0000313" key="14">
    <source>
        <dbReference type="Proteomes" id="UP000294902"/>
    </source>
</evidence>
<dbReference type="InterPro" id="IPR022689">
    <property type="entry name" value="Iron_dep_repressor"/>
</dbReference>
<dbReference type="OrthoDB" id="9791355at2"/>
<keyword evidence="10" id="KW-0464">Manganese</keyword>
<comment type="subunit">
    <text evidence="3">Homodimer.</text>
</comment>
<reference evidence="13 14" key="1">
    <citation type="submission" date="2019-03" db="EMBL/GenBank/DDBJ databases">
        <title>Genomic Encyclopedia of Type Strains, Phase IV (KMG-IV): sequencing the most valuable type-strain genomes for metagenomic binning, comparative biology and taxonomic classification.</title>
        <authorList>
            <person name="Goeker M."/>
        </authorList>
    </citation>
    <scope>NUCLEOTIDE SEQUENCE [LARGE SCALE GENOMIC DNA]</scope>
    <source>
        <strain evidence="13 14">DSM 24629</strain>
    </source>
</reference>
<name>A0A4R3MM69_9FIRM</name>